<keyword evidence="8 10" id="KW-0479">Metal-binding</keyword>
<comment type="caution">
    <text evidence="15">The sequence shown here is derived from an EMBL/GenBank/DDBJ whole genome shotgun (WGS) entry which is preliminary data.</text>
</comment>
<comment type="catalytic activity">
    <reaction evidence="1 10 11">
        <text>D-ribulose 5-phosphate = D-xylulose 5-phosphate</text>
        <dbReference type="Rhea" id="RHEA:13677"/>
        <dbReference type="ChEBI" id="CHEBI:57737"/>
        <dbReference type="ChEBI" id="CHEBI:58121"/>
        <dbReference type="EC" id="5.1.3.1"/>
    </reaction>
</comment>
<dbReference type="PANTHER" id="PTHR11749">
    <property type="entry name" value="RIBULOSE-5-PHOSPHATE-3-EPIMERASE"/>
    <property type="match status" value="1"/>
</dbReference>
<comment type="cofactor">
    <cofactor evidence="5">
        <name>Fe(2+)</name>
        <dbReference type="ChEBI" id="CHEBI:29033"/>
    </cofactor>
</comment>
<dbReference type="Pfam" id="PF00834">
    <property type="entry name" value="Ribul_P_3_epim"/>
    <property type="match status" value="1"/>
</dbReference>
<dbReference type="RefSeq" id="WP_262431320.1">
    <property type="nucleotide sequence ID" value="NZ_JACRTE010000002.1"/>
</dbReference>
<feature type="binding site" evidence="10 14">
    <location>
        <begin position="139"/>
        <end position="142"/>
    </location>
    <ligand>
        <name>substrate</name>
    </ligand>
</feature>
<proteinExistence type="inferred from homology"/>
<evidence type="ECO:0000256" key="10">
    <source>
        <dbReference type="HAMAP-Rule" id="MF_02227"/>
    </source>
</evidence>
<evidence type="ECO:0000256" key="12">
    <source>
        <dbReference type="PIRSR" id="PIRSR001461-1"/>
    </source>
</evidence>
<sequence length="209" mass="22972">MIKLSPSVLAADFACLKDEIEKIGGADYVHIDVMDGHFVPNITFGPDIVKCIKKHTNLVLDVHLMIENPEKYVDVFLKSGADIITVHYECNMDFEYIKNAVKSAGKKLGISIKPKTDAEVLEKFLPDIDMALVMSVEPGFGGQKFMPESIDKIKKIRLMDKNIDIEVDGGIGEDNIKSVVDAGANVIVAGSSVFKADDVRKAVESLKKF</sequence>
<evidence type="ECO:0000256" key="9">
    <source>
        <dbReference type="ARBA" id="ARBA00023235"/>
    </source>
</evidence>
<organism evidence="15 16">
    <name type="scientific">Qingrenia yutianensis</name>
    <dbReference type="NCBI Taxonomy" id="2763676"/>
    <lineage>
        <taxon>Bacteria</taxon>
        <taxon>Bacillati</taxon>
        <taxon>Bacillota</taxon>
        <taxon>Clostridia</taxon>
        <taxon>Eubacteriales</taxon>
        <taxon>Oscillospiraceae</taxon>
        <taxon>Qingrenia</taxon>
    </lineage>
</organism>
<dbReference type="HAMAP" id="MF_02227">
    <property type="entry name" value="RPE"/>
    <property type="match status" value="1"/>
</dbReference>
<evidence type="ECO:0000256" key="4">
    <source>
        <dbReference type="ARBA" id="ARBA00001947"/>
    </source>
</evidence>
<gene>
    <name evidence="10 15" type="primary">rpe</name>
    <name evidence="15" type="ORF">H8706_02085</name>
</gene>
<keyword evidence="13" id="KW-0464">Manganese</keyword>
<name>A0A926F6K1_9FIRM</name>
<dbReference type="FunFam" id="3.20.20.70:FF:000004">
    <property type="entry name" value="Ribulose-phosphate 3-epimerase"/>
    <property type="match status" value="1"/>
</dbReference>
<feature type="binding site" evidence="10 14">
    <location>
        <position position="63"/>
    </location>
    <ligand>
        <name>substrate</name>
    </ligand>
</feature>
<evidence type="ECO:0000256" key="8">
    <source>
        <dbReference type="ARBA" id="ARBA00022723"/>
    </source>
</evidence>
<dbReference type="GO" id="GO:0004750">
    <property type="term" value="F:D-ribulose-phosphate 3-epimerase activity"/>
    <property type="evidence" value="ECO:0007669"/>
    <property type="project" value="UniProtKB-UniRule"/>
</dbReference>
<accession>A0A926F6K1</accession>
<feature type="binding site" evidence="10 13">
    <location>
        <position position="63"/>
    </location>
    <ligand>
        <name>a divalent metal cation</name>
        <dbReference type="ChEBI" id="CHEBI:60240"/>
    </ligand>
</feature>
<dbReference type="InterPro" id="IPR013785">
    <property type="entry name" value="Aldolase_TIM"/>
</dbReference>
<evidence type="ECO:0000256" key="3">
    <source>
        <dbReference type="ARBA" id="ARBA00001941"/>
    </source>
</evidence>
<dbReference type="GO" id="GO:0005737">
    <property type="term" value="C:cytoplasm"/>
    <property type="evidence" value="ECO:0007669"/>
    <property type="project" value="UniProtKB-ARBA"/>
</dbReference>
<dbReference type="PIRSF" id="PIRSF001461">
    <property type="entry name" value="RPE"/>
    <property type="match status" value="1"/>
</dbReference>
<dbReference type="EMBL" id="JACRTE010000002">
    <property type="protein sequence ID" value="MBC8595661.1"/>
    <property type="molecule type" value="Genomic_DNA"/>
</dbReference>
<dbReference type="InterPro" id="IPR011060">
    <property type="entry name" value="RibuloseP-bd_barrel"/>
</dbReference>
<dbReference type="SUPFAM" id="SSF51366">
    <property type="entry name" value="Ribulose-phoshate binding barrel"/>
    <property type="match status" value="1"/>
</dbReference>
<dbReference type="Gene3D" id="3.20.20.70">
    <property type="entry name" value="Aldolase class I"/>
    <property type="match status" value="1"/>
</dbReference>
<evidence type="ECO:0000256" key="1">
    <source>
        <dbReference type="ARBA" id="ARBA00001782"/>
    </source>
</evidence>
<protein>
    <recommendedName>
        <fullName evidence="7 10">Ribulose-phosphate 3-epimerase</fullName>
        <ecNumber evidence="7 10">5.1.3.1</ecNumber>
    </recommendedName>
</protein>
<comment type="cofactor">
    <cofactor evidence="3">
        <name>Co(2+)</name>
        <dbReference type="ChEBI" id="CHEBI:48828"/>
    </cofactor>
</comment>
<evidence type="ECO:0000256" key="13">
    <source>
        <dbReference type="PIRSR" id="PIRSR001461-2"/>
    </source>
</evidence>
<feature type="binding site" evidence="10 14">
    <location>
        <position position="7"/>
    </location>
    <ligand>
        <name>substrate</name>
    </ligand>
</feature>
<comment type="cofactor">
    <cofactor evidence="10 13">
        <name>a divalent metal cation</name>
        <dbReference type="ChEBI" id="CHEBI:60240"/>
    </cofactor>
    <text evidence="10 13">Binds 1 divalent metal cation per subunit.</text>
</comment>
<feature type="binding site" evidence="10 13">
    <location>
        <position position="32"/>
    </location>
    <ligand>
        <name>a divalent metal cation</name>
        <dbReference type="ChEBI" id="CHEBI:60240"/>
    </ligand>
</feature>
<dbReference type="PROSITE" id="PS01085">
    <property type="entry name" value="RIBUL_P_3_EPIMER_1"/>
    <property type="match status" value="1"/>
</dbReference>
<comment type="cofactor">
    <cofactor evidence="4">
        <name>Zn(2+)</name>
        <dbReference type="ChEBI" id="CHEBI:29105"/>
    </cofactor>
</comment>
<dbReference type="GO" id="GO:0046872">
    <property type="term" value="F:metal ion binding"/>
    <property type="evidence" value="ECO:0007669"/>
    <property type="project" value="UniProtKB-UniRule"/>
</dbReference>
<feature type="active site" description="Proton donor" evidence="10 12">
    <location>
        <position position="168"/>
    </location>
</feature>
<dbReference type="InterPro" id="IPR026019">
    <property type="entry name" value="Ribul_P_3_epim"/>
</dbReference>
<reference evidence="15" key="1">
    <citation type="submission" date="2020-08" db="EMBL/GenBank/DDBJ databases">
        <title>Genome public.</title>
        <authorList>
            <person name="Liu C."/>
            <person name="Sun Q."/>
        </authorList>
    </citation>
    <scope>NUCLEOTIDE SEQUENCE</scope>
    <source>
        <strain evidence="15">NSJ-50</strain>
    </source>
</reference>
<keyword evidence="16" id="KW-1185">Reference proteome</keyword>
<dbReference type="Proteomes" id="UP000647416">
    <property type="component" value="Unassembled WGS sequence"/>
</dbReference>
<evidence type="ECO:0000256" key="5">
    <source>
        <dbReference type="ARBA" id="ARBA00001954"/>
    </source>
</evidence>
<evidence type="ECO:0000313" key="15">
    <source>
        <dbReference type="EMBL" id="MBC8595661.1"/>
    </source>
</evidence>
<dbReference type="EC" id="5.1.3.1" evidence="7 10"/>
<comment type="similarity">
    <text evidence="6 10 11">Belongs to the ribulose-phosphate 3-epimerase family.</text>
</comment>
<feature type="binding site" evidence="14">
    <location>
        <position position="170"/>
    </location>
    <ligand>
        <name>substrate</name>
    </ligand>
</feature>
<keyword evidence="9 10" id="KW-0413">Isomerase</keyword>
<comment type="cofactor">
    <cofactor evidence="2">
        <name>Mn(2+)</name>
        <dbReference type="ChEBI" id="CHEBI:29035"/>
    </cofactor>
</comment>
<keyword evidence="13" id="KW-0862">Zinc</keyword>
<evidence type="ECO:0000256" key="6">
    <source>
        <dbReference type="ARBA" id="ARBA00009541"/>
    </source>
</evidence>
<dbReference type="NCBIfam" id="NF004076">
    <property type="entry name" value="PRK05581.1-4"/>
    <property type="match status" value="1"/>
</dbReference>
<comment type="pathway">
    <text evidence="10">Carbohydrate degradation.</text>
</comment>
<dbReference type="AlphaFoldDB" id="A0A926F6K1"/>
<dbReference type="GO" id="GO:0006098">
    <property type="term" value="P:pentose-phosphate shunt"/>
    <property type="evidence" value="ECO:0007669"/>
    <property type="project" value="UniProtKB-UniRule"/>
</dbReference>
<evidence type="ECO:0000256" key="11">
    <source>
        <dbReference type="PIRNR" id="PIRNR001461"/>
    </source>
</evidence>
<keyword evidence="13" id="KW-0170">Cobalt</keyword>
<feature type="binding site" evidence="10">
    <location>
        <begin position="168"/>
        <end position="170"/>
    </location>
    <ligand>
        <name>substrate</name>
    </ligand>
</feature>
<evidence type="ECO:0000313" key="16">
    <source>
        <dbReference type="Proteomes" id="UP000647416"/>
    </source>
</evidence>
<feature type="binding site" evidence="10 13">
    <location>
        <position position="30"/>
    </location>
    <ligand>
        <name>a divalent metal cation</name>
        <dbReference type="ChEBI" id="CHEBI:60240"/>
    </ligand>
</feature>
<dbReference type="GO" id="GO:0019323">
    <property type="term" value="P:pentose catabolic process"/>
    <property type="evidence" value="ECO:0007669"/>
    <property type="project" value="UniProtKB-UniRule"/>
</dbReference>
<feature type="binding site" evidence="10 14">
    <location>
        <begin position="190"/>
        <end position="191"/>
    </location>
    <ligand>
        <name>substrate</name>
    </ligand>
</feature>
<dbReference type="CDD" id="cd00429">
    <property type="entry name" value="RPE"/>
    <property type="match status" value="1"/>
</dbReference>
<feature type="active site" description="Proton acceptor" evidence="10 12">
    <location>
        <position position="32"/>
    </location>
</feature>
<keyword evidence="10 11" id="KW-0119">Carbohydrate metabolism</keyword>
<evidence type="ECO:0000256" key="7">
    <source>
        <dbReference type="ARBA" id="ARBA00013188"/>
    </source>
</evidence>
<feature type="binding site" evidence="10 13">
    <location>
        <position position="168"/>
    </location>
    <ligand>
        <name>a divalent metal cation</name>
        <dbReference type="ChEBI" id="CHEBI:60240"/>
    </ligand>
</feature>
<comment type="function">
    <text evidence="10">Catalyzes the reversible epimerization of D-ribulose 5-phosphate to D-xylulose 5-phosphate.</text>
</comment>
<dbReference type="InterPro" id="IPR000056">
    <property type="entry name" value="Ribul_P_3_epim-like"/>
</dbReference>
<dbReference type="PROSITE" id="PS01086">
    <property type="entry name" value="RIBUL_P_3_EPIMER_2"/>
    <property type="match status" value="1"/>
</dbReference>
<evidence type="ECO:0000256" key="2">
    <source>
        <dbReference type="ARBA" id="ARBA00001936"/>
    </source>
</evidence>
<dbReference type="NCBIfam" id="TIGR01163">
    <property type="entry name" value="rpe"/>
    <property type="match status" value="1"/>
</dbReference>
<evidence type="ECO:0000256" key="14">
    <source>
        <dbReference type="PIRSR" id="PIRSR001461-3"/>
    </source>
</evidence>